<gene>
    <name evidence="4" type="primary">bamE</name>
    <name evidence="8" type="ORF">BDD18_1934</name>
    <name evidence="7" type="ORF">RP29_12840</name>
</gene>
<dbReference type="Proteomes" id="UP000316993">
    <property type="component" value="Unassembled WGS sequence"/>
</dbReference>
<feature type="domain" description="Outer membrane protein assembly factor BamE" evidence="6">
    <location>
        <begin position="51"/>
        <end position="120"/>
    </location>
</feature>
<dbReference type="Proteomes" id="UP000032566">
    <property type="component" value="Unassembled WGS sequence"/>
</dbReference>
<evidence type="ECO:0000313" key="7">
    <source>
        <dbReference type="EMBL" id="KJA10152.1"/>
    </source>
</evidence>
<dbReference type="PANTHER" id="PTHR37482:SF1">
    <property type="entry name" value="OUTER MEMBRANE PROTEIN ASSEMBLY FACTOR BAME"/>
    <property type="match status" value="1"/>
</dbReference>
<dbReference type="GO" id="GO:0043165">
    <property type="term" value="P:Gram-negative-bacterium-type cell outer membrane assembly"/>
    <property type="evidence" value="ECO:0007669"/>
    <property type="project" value="UniProtKB-UniRule"/>
</dbReference>
<dbReference type="InterPro" id="IPR026592">
    <property type="entry name" value="BamE"/>
</dbReference>
<dbReference type="AlphaFoldDB" id="A0A0D7K854"/>
<dbReference type="InterPro" id="IPR037873">
    <property type="entry name" value="BamE-like"/>
</dbReference>
<organism evidence="7 9">
    <name type="scientific">Acidovorax temperans</name>
    <dbReference type="NCBI Taxonomy" id="80878"/>
    <lineage>
        <taxon>Bacteria</taxon>
        <taxon>Pseudomonadati</taxon>
        <taxon>Pseudomonadota</taxon>
        <taxon>Betaproteobacteria</taxon>
        <taxon>Burkholderiales</taxon>
        <taxon>Comamonadaceae</taxon>
        <taxon>Acidovorax</taxon>
    </lineage>
</organism>
<dbReference type="OrthoDB" id="9808250at2"/>
<dbReference type="InterPro" id="IPR007450">
    <property type="entry name" value="BamE_dom"/>
</dbReference>
<reference evidence="7 9" key="1">
    <citation type="submission" date="2014-12" db="EMBL/GenBank/DDBJ databases">
        <title>Isolation of bacteria from lake water.</title>
        <authorList>
            <person name="Sheng K.-Y."/>
            <person name="Chin P.-S."/>
            <person name="Chan K.-G."/>
            <person name="Tan G.S."/>
        </authorList>
    </citation>
    <scope>NUCLEOTIDE SEQUENCE [LARGE SCALE GENOMIC DNA]</scope>
    <source>
        <strain evidence="7 9">KY4</strain>
    </source>
</reference>
<keyword evidence="9" id="KW-1185">Reference proteome</keyword>
<evidence type="ECO:0000256" key="1">
    <source>
        <dbReference type="ARBA" id="ARBA00022729"/>
    </source>
</evidence>
<comment type="similarity">
    <text evidence="4">Belongs to the BamE family.</text>
</comment>
<comment type="subunit">
    <text evidence="4">Part of the Bam complex.</text>
</comment>
<proteinExistence type="inferred from homology"/>
<dbReference type="EMBL" id="VFPV01000002">
    <property type="protein sequence ID" value="TQN03271.1"/>
    <property type="molecule type" value="Genomic_DNA"/>
</dbReference>
<evidence type="ECO:0000259" key="6">
    <source>
        <dbReference type="Pfam" id="PF04355"/>
    </source>
</evidence>
<sequence>MPDQACCNARLGRILWVSAAVAVLAGCGSFDGASRRVANAITPYKIDIVQGNFVSREQVQALQPGMSRQQVREILGTPLVTSVFHGDRWEYVFTIKRPSSEMESRKLTVFFQGDTLARFEGDEMPSETEFVATLGSHKGKPKVPSLEATEAQLARYPARKAEAAAAPAAPAPSAPTPGRYPPLESSSR</sequence>
<comment type="caution">
    <text evidence="7">The sequence shown here is derived from an EMBL/GenBank/DDBJ whole genome shotgun (WGS) entry which is preliminary data.</text>
</comment>
<dbReference type="Pfam" id="PF04355">
    <property type="entry name" value="BamE"/>
    <property type="match status" value="1"/>
</dbReference>
<evidence type="ECO:0000256" key="3">
    <source>
        <dbReference type="ARBA" id="ARBA00023237"/>
    </source>
</evidence>
<evidence type="ECO:0000256" key="2">
    <source>
        <dbReference type="ARBA" id="ARBA00023136"/>
    </source>
</evidence>
<protein>
    <recommendedName>
        <fullName evidence="4">Outer membrane protein assembly factor BamE</fullName>
    </recommendedName>
</protein>
<reference evidence="8 10" key="2">
    <citation type="submission" date="2019-06" db="EMBL/GenBank/DDBJ databases">
        <title>Genomic Encyclopedia of Archaeal and Bacterial Type Strains, Phase II (KMG-II): from individual species to whole genera.</title>
        <authorList>
            <person name="Goeker M."/>
        </authorList>
    </citation>
    <scope>NUCLEOTIDE SEQUENCE [LARGE SCALE GENOMIC DNA]</scope>
    <source>
        <strain evidence="8 10">DSM 7270</strain>
    </source>
</reference>
<evidence type="ECO:0000313" key="9">
    <source>
        <dbReference type="Proteomes" id="UP000032566"/>
    </source>
</evidence>
<comment type="function">
    <text evidence="4">Part of the outer membrane protein assembly complex, which is involved in assembly and insertion of beta-barrel proteins into the outer membrane.</text>
</comment>
<keyword evidence="3 4" id="KW-0998">Cell outer membrane</keyword>
<comment type="subcellular location">
    <subcellularLocation>
        <location evidence="4">Cell outer membrane</location>
    </subcellularLocation>
</comment>
<evidence type="ECO:0000313" key="8">
    <source>
        <dbReference type="EMBL" id="TQN03271.1"/>
    </source>
</evidence>
<dbReference type="PANTHER" id="PTHR37482">
    <property type="entry name" value="OUTER MEMBRANE PROTEIN ASSEMBLY FACTOR BAME"/>
    <property type="match status" value="1"/>
</dbReference>
<name>A0A0D7K854_9BURK</name>
<dbReference type="PATRIC" id="fig|80878.5.peg.2337"/>
<dbReference type="GO" id="GO:0030674">
    <property type="term" value="F:protein-macromolecule adaptor activity"/>
    <property type="evidence" value="ECO:0007669"/>
    <property type="project" value="TreeGrafter"/>
</dbReference>
<dbReference type="GO" id="GO:1990063">
    <property type="term" value="C:Bam protein complex"/>
    <property type="evidence" value="ECO:0007669"/>
    <property type="project" value="TreeGrafter"/>
</dbReference>
<dbReference type="STRING" id="80878.RP29_12840"/>
<evidence type="ECO:0000256" key="5">
    <source>
        <dbReference type="SAM" id="MobiDB-lite"/>
    </source>
</evidence>
<keyword evidence="1 4" id="KW-0732">Signal</keyword>
<feature type="region of interest" description="Disordered" evidence="5">
    <location>
        <begin position="135"/>
        <end position="188"/>
    </location>
</feature>
<dbReference type="Gene3D" id="3.30.1450.10">
    <property type="match status" value="1"/>
</dbReference>
<evidence type="ECO:0000313" key="10">
    <source>
        <dbReference type="Proteomes" id="UP000316993"/>
    </source>
</evidence>
<feature type="compositionally biased region" description="Pro residues" evidence="5">
    <location>
        <begin position="169"/>
        <end position="180"/>
    </location>
</feature>
<accession>A0A0D7K854</accession>
<keyword evidence="2 4" id="KW-0472">Membrane</keyword>
<dbReference type="RefSeq" id="WP_044399064.1">
    <property type="nucleotide sequence ID" value="NZ_CP147774.1"/>
</dbReference>
<dbReference type="GO" id="GO:0051205">
    <property type="term" value="P:protein insertion into membrane"/>
    <property type="evidence" value="ECO:0007669"/>
    <property type="project" value="UniProtKB-UniRule"/>
</dbReference>
<dbReference type="EMBL" id="JXYQ01000040">
    <property type="protein sequence ID" value="KJA10152.1"/>
    <property type="molecule type" value="Genomic_DNA"/>
</dbReference>
<dbReference type="HAMAP" id="MF_00925">
    <property type="entry name" value="OM_assembly_BamE"/>
    <property type="match status" value="1"/>
</dbReference>
<evidence type="ECO:0000256" key="4">
    <source>
        <dbReference type="HAMAP-Rule" id="MF_00925"/>
    </source>
</evidence>